<sequence length="79" mass="8303">MSKHGASPLIAIRSCAREVITSPAGCDPLLAISGEVALSLFTDFENLSVLNPAAQQEDAATAVLDQVVAWGEALRPLRK</sequence>
<name>A0ABR7LWI2_9ACTN</name>
<dbReference type="EMBL" id="JABVEC010000022">
    <property type="protein sequence ID" value="MBC6468867.1"/>
    <property type="molecule type" value="Genomic_DNA"/>
</dbReference>
<proteinExistence type="predicted"/>
<accession>A0ABR7LWI2</accession>
<evidence type="ECO:0000313" key="2">
    <source>
        <dbReference type="Proteomes" id="UP000805614"/>
    </source>
</evidence>
<gene>
    <name evidence="1" type="ORF">HKK74_25735</name>
</gene>
<keyword evidence="2" id="KW-1185">Reference proteome</keyword>
<dbReference type="RefSeq" id="WP_187245920.1">
    <property type="nucleotide sequence ID" value="NZ_BAAAOK010000001.1"/>
</dbReference>
<comment type="caution">
    <text evidence="1">The sequence shown here is derived from an EMBL/GenBank/DDBJ whole genome shotgun (WGS) entry which is preliminary data.</text>
</comment>
<organism evidence="1 2">
    <name type="scientific">Actinomadura alba</name>
    <dbReference type="NCBI Taxonomy" id="406431"/>
    <lineage>
        <taxon>Bacteria</taxon>
        <taxon>Bacillati</taxon>
        <taxon>Actinomycetota</taxon>
        <taxon>Actinomycetes</taxon>
        <taxon>Streptosporangiales</taxon>
        <taxon>Thermomonosporaceae</taxon>
        <taxon>Actinomadura</taxon>
    </lineage>
</organism>
<evidence type="ECO:0000313" key="1">
    <source>
        <dbReference type="EMBL" id="MBC6468867.1"/>
    </source>
</evidence>
<reference evidence="1 2" key="1">
    <citation type="submission" date="2020-06" db="EMBL/GenBank/DDBJ databases">
        <title>Actinomadura xiongansis sp. nov., isolated from soil of Baiyangdian.</title>
        <authorList>
            <person name="Zhang X."/>
        </authorList>
    </citation>
    <scope>NUCLEOTIDE SEQUENCE [LARGE SCALE GENOMIC DNA]</scope>
    <source>
        <strain evidence="1 2">HBUM206468</strain>
    </source>
</reference>
<protein>
    <submittedName>
        <fullName evidence="1">Uncharacterized protein</fullName>
    </submittedName>
</protein>
<dbReference type="Proteomes" id="UP000805614">
    <property type="component" value="Unassembled WGS sequence"/>
</dbReference>